<name>A0A0A9FRK6_ARUDO</name>
<proteinExistence type="predicted"/>
<sequence length="70" mass="8161">MEHIHYCSSESIYNKSSSLKTYISSFPASSHIISSQNSEHIILFWIYYKSFVSNYNYHLFSPNVGLDLFS</sequence>
<dbReference type="AlphaFoldDB" id="A0A0A9FRK6"/>
<protein>
    <submittedName>
        <fullName evidence="1">Uncharacterized protein</fullName>
    </submittedName>
</protein>
<reference evidence="1" key="1">
    <citation type="submission" date="2014-09" db="EMBL/GenBank/DDBJ databases">
        <authorList>
            <person name="Magalhaes I.L.F."/>
            <person name="Oliveira U."/>
            <person name="Santos F.R."/>
            <person name="Vidigal T.H.D.A."/>
            <person name="Brescovit A.D."/>
            <person name="Santos A.J."/>
        </authorList>
    </citation>
    <scope>NUCLEOTIDE SEQUENCE</scope>
    <source>
        <tissue evidence="1">Shoot tissue taken approximately 20 cm above the soil surface</tissue>
    </source>
</reference>
<organism evidence="1">
    <name type="scientific">Arundo donax</name>
    <name type="common">Giant reed</name>
    <name type="synonym">Donax arundinaceus</name>
    <dbReference type="NCBI Taxonomy" id="35708"/>
    <lineage>
        <taxon>Eukaryota</taxon>
        <taxon>Viridiplantae</taxon>
        <taxon>Streptophyta</taxon>
        <taxon>Embryophyta</taxon>
        <taxon>Tracheophyta</taxon>
        <taxon>Spermatophyta</taxon>
        <taxon>Magnoliopsida</taxon>
        <taxon>Liliopsida</taxon>
        <taxon>Poales</taxon>
        <taxon>Poaceae</taxon>
        <taxon>PACMAD clade</taxon>
        <taxon>Arundinoideae</taxon>
        <taxon>Arundineae</taxon>
        <taxon>Arundo</taxon>
    </lineage>
</organism>
<dbReference type="EMBL" id="GBRH01182979">
    <property type="protein sequence ID" value="JAE14917.1"/>
    <property type="molecule type" value="Transcribed_RNA"/>
</dbReference>
<accession>A0A0A9FRK6</accession>
<reference evidence="1" key="2">
    <citation type="journal article" date="2015" name="Data Brief">
        <title>Shoot transcriptome of the giant reed, Arundo donax.</title>
        <authorList>
            <person name="Barrero R.A."/>
            <person name="Guerrero F.D."/>
            <person name="Moolhuijzen P."/>
            <person name="Goolsby J.A."/>
            <person name="Tidwell J."/>
            <person name="Bellgard S.E."/>
            <person name="Bellgard M.I."/>
        </authorList>
    </citation>
    <scope>NUCLEOTIDE SEQUENCE</scope>
    <source>
        <tissue evidence="1">Shoot tissue taken approximately 20 cm above the soil surface</tissue>
    </source>
</reference>
<evidence type="ECO:0000313" key="1">
    <source>
        <dbReference type="EMBL" id="JAE14917.1"/>
    </source>
</evidence>